<accession>A0A9Q0W2V7</accession>
<dbReference type="Proteomes" id="UP001151532">
    <property type="component" value="Chromosome 15Z"/>
</dbReference>
<comment type="caution">
    <text evidence="2">The sequence shown here is derived from an EMBL/GenBank/DDBJ whole genome shotgun (WGS) entry which is preliminary data.</text>
</comment>
<evidence type="ECO:0000313" key="3">
    <source>
        <dbReference type="Proteomes" id="UP001151532"/>
    </source>
</evidence>
<reference evidence="2" key="1">
    <citation type="submission" date="2022-11" db="EMBL/GenBank/DDBJ databases">
        <authorList>
            <person name="Hyden B.L."/>
            <person name="Feng K."/>
            <person name="Yates T."/>
            <person name="Jawdy S."/>
            <person name="Smart L.B."/>
            <person name="Muchero W."/>
        </authorList>
    </citation>
    <scope>NUCLEOTIDE SEQUENCE</scope>
    <source>
        <tissue evidence="2">Shoot tip</tissue>
    </source>
</reference>
<name>A0A9Q0W2V7_SALPP</name>
<dbReference type="EMBL" id="JAPFFK010000006">
    <property type="protein sequence ID" value="KAJ6759680.1"/>
    <property type="molecule type" value="Genomic_DNA"/>
</dbReference>
<evidence type="ECO:0000313" key="2">
    <source>
        <dbReference type="EMBL" id="KAJ6759680.1"/>
    </source>
</evidence>
<feature type="region of interest" description="Disordered" evidence="1">
    <location>
        <begin position="125"/>
        <end position="156"/>
    </location>
</feature>
<sequence>MGPQHKVLSGNPLRVSDAPMLSSLMHELQNSLTGLDNPYRKNVQACISSCHRPRGSETRDKKIPQYSVGGGEASIDIFDSLTYRSFFPTLSEAEQGIEVEEYTSSHFDLECKAFFFDLVLGTEKEPHMKNGKTPKEGVLANAPVEEEKGFGNKASR</sequence>
<keyword evidence="3" id="KW-1185">Reference proteome</keyword>
<organism evidence="2 3">
    <name type="scientific">Salix purpurea</name>
    <name type="common">Purple osier willow</name>
    <dbReference type="NCBI Taxonomy" id="77065"/>
    <lineage>
        <taxon>Eukaryota</taxon>
        <taxon>Viridiplantae</taxon>
        <taxon>Streptophyta</taxon>
        <taxon>Embryophyta</taxon>
        <taxon>Tracheophyta</taxon>
        <taxon>Spermatophyta</taxon>
        <taxon>Magnoliopsida</taxon>
        <taxon>eudicotyledons</taxon>
        <taxon>Gunneridae</taxon>
        <taxon>Pentapetalae</taxon>
        <taxon>rosids</taxon>
        <taxon>fabids</taxon>
        <taxon>Malpighiales</taxon>
        <taxon>Salicaceae</taxon>
        <taxon>Saliceae</taxon>
        <taxon>Salix</taxon>
    </lineage>
</organism>
<gene>
    <name evidence="2" type="ORF">OIU79_024696</name>
</gene>
<protein>
    <submittedName>
        <fullName evidence="2">Uncharacterized protein</fullName>
    </submittedName>
</protein>
<dbReference type="AlphaFoldDB" id="A0A9Q0W2V7"/>
<proteinExistence type="predicted"/>
<evidence type="ECO:0000256" key="1">
    <source>
        <dbReference type="SAM" id="MobiDB-lite"/>
    </source>
</evidence>
<reference evidence="2" key="2">
    <citation type="journal article" date="2023" name="Int. J. Mol. Sci.">
        <title>De Novo Assembly and Annotation of 11 Diverse Shrub Willow (Salix) Genomes Reveals Novel Gene Organization in Sex-Linked Regions.</title>
        <authorList>
            <person name="Hyden B."/>
            <person name="Feng K."/>
            <person name="Yates T.B."/>
            <person name="Jawdy S."/>
            <person name="Cereghino C."/>
            <person name="Smart L.B."/>
            <person name="Muchero W."/>
        </authorList>
    </citation>
    <scope>NUCLEOTIDE SEQUENCE</scope>
    <source>
        <tissue evidence="2">Shoot tip</tissue>
    </source>
</reference>